<sequence>MTSQTLKKISELDVFCLMVFKVIFQTGHANVAAKQLNVSAPKISRCLNMLRATFDDELFYRRQLGLKPTPMAEFLYEPVCQFCDAVLKIEQSVADQSCEPSRDSLKVAVIPSILASLSLAFSQSEHQQLMGRLQFVAWDCESADLIHNGELDMGIAFAADSEHALSIESVGGLSRLCVAAQERHAVWEVSSQLTLESICQYPFLCLNGKGFNDKIDPLEVFARQAGIPLDGIDRVSCRDEWYSHLLTMGSLSFLPYSEAQICSALPGIKVIPLPSEQVQRLHGDSMSPQYLLIENALEYRRYSIEQRELIIQLLKQLLASHPE</sequence>
<dbReference type="EMBL" id="BPFB01000013">
    <property type="protein sequence ID" value="GIU45636.1"/>
    <property type="molecule type" value="Genomic_DNA"/>
</dbReference>
<evidence type="ECO:0000259" key="5">
    <source>
        <dbReference type="PROSITE" id="PS50931"/>
    </source>
</evidence>
<keyword evidence="3" id="KW-0238">DNA-binding</keyword>
<evidence type="ECO:0000256" key="4">
    <source>
        <dbReference type="ARBA" id="ARBA00023163"/>
    </source>
</evidence>
<comment type="similarity">
    <text evidence="1">Belongs to the LysR transcriptional regulatory family.</text>
</comment>
<proteinExistence type="inferred from homology"/>
<evidence type="ECO:0000313" key="7">
    <source>
        <dbReference type="Proteomes" id="UP000761574"/>
    </source>
</evidence>
<evidence type="ECO:0000256" key="2">
    <source>
        <dbReference type="ARBA" id="ARBA00023015"/>
    </source>
</evidence>
<dbReference type="InterPro" id="IPR036388">
    <property type="entry name" value="WH-like_DNA-bd_sf"/>
</dbReference>
<dbReference type="SUPFAM" id="SSF53850">
    <property type="entry name" value="Periplasmic binding protein-like II"/>
    <property type="match status" value="1"/>
</dbReference>
<evidence type="ECO:0000256" key="3">
    <source>
        <dbReference type="ARBA" id="ARBA00023125"/>
    </source>
</evidence>
<protein>
    <submittedName>
        <fullName evidence="6">LysR family transcriptional regulator</fullName>
    </submittedName>
</protein>
<comment type="caution">
    <text evidence="6">The sequence shown here is derived from an EMBL/GenBank/DDBJ whole genome shotgun (WGS) entry which is preliminary data.</text>
</comment>
<feature type="domain" description="HTH lysR-type" evidence="5">
    <location>
        <begin position="17"/>
        <end position="69"/>
    </location>
</feature>
<dbReference type="PROSITE" id="PS50931">
    <property type="entry name" value="HTH_LYSR"/>
    <property type="match status" value="1"/>
</dbReference>
<dbReference type="Proteomes" id="UP000761574">
    <property type="component" value="Unassembled WGS sequence"/>
</dbReference>
<dbReference type="RefSeq" id="WP_119978441.1">
    <property type="nucleotide sequence ID" value="NZ_BPFB01000013.1"/>
</dbReference>
<reference evidence="6 7" key="1">
    <citation type="submission" date="2021-05" db="EMBL/GenBank/DDBJ databases">
        <title>Molecular characterization for Shewanella algae harboring chromosomal blaOXA-55-like strains isolated from clinical and environment sample.</title>
        <authorList>
            <person name="Ohama Y."/>
            <person name="Aoki K."/>
            <person name="Harada S."/>
            <person name="Moriya K."/>
            <person name="Ishii Y."/>
            <person name="Tateda K."/>
        </authorList>
    </citation>
    <scope>NUCLEOTIDE SEQUENCE [LARGE SCALE GENOMIC DNA]</scope>
    <source>
        <strain evidence="6 7">LMG 23746</strain>
    </source>
</reference>
<evidence type="ECO:0000313" key="6">
    <source>
        <dbReference type="EMBL" id="GIU45636.1"/>
    </source>
</evidence>
<organism evidence="6 7">
    <name type="scientific">Shewanella algidipiscicola</name>
    <dbReference type="NCBI Taxonomy" id="614070"/>
    <lineage>
        <taxon>Bacteria</taxon>
        <taxon>Pseudomonadati</taxon>
        <taxon>Pseudomonadota</taxon>
        <taxon>Gammaproteobacteria</taxon>
        <taxon>Alteromonadales</taxon>
        <taxon>Shewanellaceae</taxon>
        <taxon>Shewanella</taxon>
    </lineage>
</organism>
<gene>
    <name evidence="6" type="ORF">TUM4630_14180</name>
</gene>
<accession>A0ABQ4PDR5</accession>
<dbReference type="InterPro" id="IPR000847">
    <property type="entry name" value="LysR_HTH_N"/>
</dbReference>
<evidence type="ECO:0000256" key="1">
    <source>
        <dbReference type="ARBA" id="ARBA00009437"/>
    </source>
</evidence>
<name>A0ABQ4PDR5_9GAMM</name>
<keyword evidence="2" id="KW-0805">Transcription regulation</keyword>
<dbReference type="Pfam" id="PF00126">
    <property type="entry name" value="HTH_1"/>
    <property type="match status" value="1"/>
</dbReference>
<keyword evidence="7" id="KW-1185">Reference proteome</keyword>
<dbReference type="PANTHER" id="PTHR30118">
    <property type="entry name" value="HTH-TYPE TRANSCRIPTIONAL REGULATOR LEUO-RELATED"/>
    <property type="match status" value="1"/>
</dbReference>
<dbReference type="SUPFAM" id="SSF46785">
    <property type="entry name" value="Winged helix' DNA-binding domain"/>
    <property type="match status" value="1"/>
</dbReference>
<keyword evidence="4" id="KW-0804">Transcription</keyword>
<dbReference type="InterPro" id="IPR036390">
    <property type="entry name" value="WH_DNA-bd_sf"/>
</dbReference>
<dbReference type="PANTHER" id="PTHR30118:SF11">
    <property type="entry name" value="HTH-TYPE TRANSCRIPTIONAL REGULATOR YIDZ"/>
    <property type="match status" value="1"/>
</dbReference>
<dbReference type="Gene3D" id="1.10.10.10">
    <property type="entry name" value="Winged helix-like DNA-binding domain superfamily/Winged helix DNA-binding domain"/>
    <property type="match status" value="1"/>
</dbReference>
<dbReference type="InterPro" id="IPR050389">
    <property type="entry name" value="LysR-type_TF"/>
</dbReference>